<protein>
    <submittedName>
        <fullName evidence="3">Jumonji domain-containing 5</fullName>
    </submittedName>
</protein>
<dbReference type="InterPro" id="IPR003347">
    <property type="entry name" value="JmjC_dom"/>
</dbReference>
<reference evidence="3" key="1">
    <citation type="journal article" date="2020" name="Stud. Mycol.">
        <title>101 Dothideomycetes genomes: a test case for predicting lifestyles and emergence of pathogens.</title>
        <authorList>
            <person name="Haridas S."/>
            <person name="Albert R."/>
            <person name="Binder M."/>
            <person name="Bloem J."/>
            <person name="Labutti K."/>
            <person name="Salamov A."/>
            <person name="Andreopoulos B."/>
            <person name="Baker S."/>
            <person name="Barry K."/>
            <person name="Bills G."/>
            <person name="Bluhm B."/>
            <person name="Cannon C."/>
            <person name="Castanera R."/>
            <person name="Culley D."/>
            <person name="Daum C."/>
            <person name="Ezra D."/>
            <person name="Gonzalez J."/>
            <person name="Henrissat B."/>
            <person name="Kuo A."/>
            <person name="Liang C."/>
            <person name="Lipzen A."/>
            <person name="Lutzoni F."/>
            <person name="Magnuson J."/>
            <person name="Mondo S."/>
            <person name="Nolan M."/>
            <person name="Ohm R."/>
            <person name="Pangilinan J."/>
            <person name="Park H.-J."/>
            <person name="Ramirez L."/>
            <person name="Alfaro M."/>
            <person name="Sun H."/>
            <person name="Tritt A."/>
            <person name="Yoshinaga Y."/>
            <person name="Zwiers L.-H."/>
            <person name="Turgeon B."/>
            <person name="Goodwin S."/>
            <person name="Spatafora J."/>
            <person name="Crous P."/>
            <person name="Grigoriev I."/>
        </authorList>
    </citation>
    <scope>NUCLEOTIDE SEQUENCE</scope>
    <source>
        <strain evidence="3">CBS 690.94</strain>
    </source>
</reference>
<feature type="region of interest" description="Disordered" evidence="1">
    <location>
        <begin position="131"/>
        <end position="154"/>
    </location>
</feature>
<dbReference type="Pfam" id="PF13621">
    <property type="entry name" value="Cupin_8"/>
    <property type="match status" value="1"/>
</dbReference>
<dbReference type="PROSITE" id="PS51184">
    <property type="entry name" value="JMJC"/>
    <property type="match status" value="1"/>
</dbReference>
<evidence type="ECO:0000259" key="2">
    <source>
        <dbReference type="PROSITE" id="PS51184"/>
    </source>
</evidence>
<keyword evidence="4" id="KW-1185">Reference proteome</keyword>
<dbReference type="OrthoDB" id="47172at2759"/>
<dbReference type="Proteomes" id="UP000799764">
    <property type="component" value="Unassembled WGS sequence"/>
</dbReference>
<dbReference type="PANTHER" id="PTHR12461">
    <property type="entry name" value="HYPOXIA-INDUCIBLE FACTOR 1 ALPHA INHIBITOR-RELATED"/>
    <property type="match status" value="1"/>
</dbReference>
<sequence>MLPLHDICTSTRHLLTSPSPFEDSALLPAGRAALSLLPRDPQTCLRLAYQQLHAVPYREVKACWRRLYVDAALWVVVHIVEEAAGEEKGDEWISKVVEALDMALILTGAEGREDVVGAWFEVLEGCVDGGAENDAERPSKRRKVDDDDELPLSFPTTMERTPKLKFPIPRSREPSLSAFEAKVAHPETQTPLLIEGAIQHWPAFEADRAWKNPHSLMRKTLGGRRLVPVEIGRSYTDAGWAQKILTFRAFMEEYMLEHDSPPSPQPASPIGKKDEGSPPTPQKKQKQKGYLAQHDLFAQIPSLRADIAIPDYCYTSPAAAPSPTNLNPTNIPPAPPLDTPLLNAWFGPANTISPLHTDPYHNILAQVVGYKYVRLYAPRETPRMYPRGVGGDGVDMGNTSCVDLEGAMGVWGEISCWGEGGGGADGRENSGEEKDKQGIAALYPDFQTARYVEGVLGPGECLYVPLGWWHYVRSLTPSFSVSFWWD</sequence>
<dbReference type="SMART" id="SM00558">
    <property type="entry name" value="JmjC"/>
    <property type="match status" value="1"/>
</dbReference>
<dbReference type="SUPFAM" id="SSF51197">
    <property type="entry name" value="Clavaminate synthase-like"/>
    <property type="match status" value="1"/>
</dbReference>
<proteinExistence type="predicted"/>
<dbReference type="Gene3D" id="2.60.120.650">
    <property type="entry name" value="Cupin"/>
    <property type="match status" value="1"/>
</dbReference>
<evidence type="ECO:0000256" key="1">
    <source>
        <dbReference type="SAM" id="MobiDB-lite"/>
    </source>
</evidence>
<evidence type="ECO:0000313" key="3">
    <source>
        <dbReference type="EMBL" id="KAF2449154.1"/>
    </source>
</evidence>
<feature type="domain" description="JmjC" evidence="2">
    <location>
        <begin position="321"/>
        <end position="486"/>
    </location>
</feature>
<feature type="region of interest" description="Disordered" evidence="1">
    <location>
        <begin position="257"/>
        <end position="290"/>
    </location>
</feature>
<comment type="caution">
    <text evidence="3">The sequence shown here is derived from an EMBL/GenBank/DDBJ whole genome shotgun (WGS) entry which is preliminary data.</text>
</comment>
<evidence type="ECO:0000313" key="4">
    <source>
        <dbReference type="Proteomes" id="UP000799764"/>
    </source>
</evidence>
<name>A0A9P4PPY3_9PLEO</name>
<gene>
    <name evidence="3" type="ORF">P171DRAFT_404173</name>
</gene>
<accession>A0A9P4PPY3</accession>
<organism evidence="3 4">
    <name type="scientific">Karstenula rhodostoma CBS 690.94</name>
    <dbReference type="NCBI Taxonomy" id="1392251"/>
    <lineage>
        <taxon>Eukaryota</taxon>
        <taxon>Fungi</taxon>
        <taxon>Dikarya</taxon>
        <taxon>Ascomycota</taxon>
        <taxon>Pezizomycotina</taxon>
        <taxon>Dothideomycetes</taxon>
        <taxon>Pleosporomycetidae</taxon>
        <taxon>Pleosporales</taxon>
        <taxon>Massarineae</taxon>
        <taxon>Didymosphaeriaceae</taxon>
        <taxon>Karstenula</taxon>
    </lineage>
</organism>
<dbReference type="EMBL" id="MU001494">
    <property type="protein sequence ID" value="KAF2449154.1"/>
    <property type="molecule type" value="Genomic_DNA"/>
</dbReference>
<dbReference type="AlphaFoldDB" id="A0A9P4PPY3"/>
<dbReference type="InterPro" id="IPR041667">
    <property type="entry name" value="Cupin_8"/>
</dbReference>
<dbReference type="PANTHER" id="PTHR12461:SF101">
    <property type="entry name" value="TRNA WYBUTOSINE-SYNTHESIZING PROTEIN 4"/>
    <property type="match status" value="1"/>
</dbReference>